<accession>A0A545AH22</accession>
<dbReference type="InterPro" id="IPR055370">
    <property type="entry name" value="Lsr2_DNA-bd"/>
</dbReference>
<dbReference type="EMBL" id="VIRS01000038">
    <property type="protein sequence ID" value="TQS40611.1"/>
    <property type="molecule type" value="Genomic_DNA"/>
</dbReference>
<evidence type="ECO:0000256" key="1">
    <source>
        <dbReference type="ARBA" id="ARBA00023125"/>
    </source>
</evidence>
<dbReference type="Pfam" id="PF23359">
    <property type="entry name" value="Lsr2_DNA-bd"/>
    <property type="match status" value="1"/>
</dbReference>
<dbReference type="Gene3D" id="3.30.60.230">
    <property type="entry name" value="Lsr2, dimerization domain"/>
    <property type="match status" value="1"/>
</dbReference>
<feature type="domain" description="Lsr2 dimerization" evidence="2">
    <location>
        <begin position="1"/>
        <end position="58"/>
    </location>
</feature>
<dbReference type="RefSeq" id="WP_142709035.1">
    <property type="nucleotide sequence ID" value="NZ_VIRS01000038.1"/>
</dbReference>
<name>A0A545AH22_9ACTN</name>
<evidence type="ECO:0000313" key="5">
    <source>
        <dbReference type="Proteomes" id="UP000317982"/>
    </source>
</evidence>
<dbReference type="InterPro" id="IPR036625">
    <property type="entry name" value="E3-bd_dom_sf"/>
</dbReference>
<dbReference type="Gene3D" id="4.10.320.10">
    <property type="entry name" value="E3-binding domain"/>
    <property type="match status" value="1"/>
</dbReference>
<dbReference type="GO" id="GO:0016746">
    <property type="term" value="F:acyltransferase activity"/>
    <property type="evidence" value="ECO:0007669"/>
    <property type="project" value="InterPro"/>
</dbReference>
<protein>
    <submittedName>
        <fullName evidence="4">Lsr2 family protein</fullName>
    </submittedName>
</protein>
<dbReference type="InterPro" id="IPR024412">
    <property type="entry name" value="Lsr2_dim_dom"/>
</dbReference>
<evidence type="ECO:0000259" key="2">
    <source>
        <dbReference type="Pfam" id="PF11774"/>
    </source>
</evidence>
<dbReference type="InterPro" id="IPR042261">
    <property type="entry name" value="Lsr2-like_dimerization"/>
</dbReference>
<gene>
    <name evidence="4" type="ORF">FL583_33990</name>
</gene>
<feature type="domain" description="Lsr2 DNA-binding" evidence="3">
    <location>
        <begin position="81"/>
        <end position="116"/>
    </location>
</feature>
<sequence length="117" mass="12495">MAQKVQVLLVDDIDGGEAEETVTFSLDGVSYEIDLSSKNAATLRDAVAPYVGAARKAGRATAVKVAAAATRTRSTGSTATADREQNQAIREWAKKRGFKVSDRGRIPSDIVKKFHAS</sequence>
<dbReference type="GO" id="GO:0003677">
    <property type="term" value="F:DNA binding"/>
    <property type="evidence" value="ECO:0007669"/>
    <property type="project" value="UniProtKB-KW"/>
</dbReference>
<reference evidence="4 5" key="1">
    <citation type="submission" date="2019-07" db="EMBL/GenBank/DDBJ databases">
        <title>Cryptosporangium phraense sp. nov., isolated from plant litter.</title>
        <authorList>
            <person name="Suriyachadkun C."/>
        </authorList>
    </citation>
    <scope>NUCLEOTIDE SEQUENCE [LARGE SCALE GENOMIC DNA]</scope>
    <source>
        <strain evidence="4 5">A-T 5661</strain>
    </source>
</reference>
<dbReference type="AlphaFoldDB" id="A0A545AH22"/>
<keyword evidence="5" id="KW-1185">Reference proteome</keyword>
<dbReference type="Proteomes" id="UP000317982">
    <property type="component" value="Unassembled WGS sequence"/>
</dbReference>
<evidence type="ECO:0000313" key="4">
    <source>
        <dbReference type="EMBL" id="TQS40611.1"/>
    </source>
</evidence>
<evidence type="ECO:0000259" key="3">
    <source>
        <dbReference type="Pfam" id="PF23359"/>
    </source>
</evidence>
<comment type="caution">
    <text evidence="4">The sequence shown here is derived from an EMBL/GenBank/DDBJ whole genome shotgun (WGS) entry which is preliminary data.</text>
</comment>
<dbReference type="InParanoid" id="A0A545AH22"/>
<dbReference type="Pfam" id="PF11774">
    <property type="entry name" value="Lsr2"/>
    <property type="match status" value="1"/>
</dbReference>
<dbReference type="OrthoDB" id="4113332at2"/>
<organism evidence="4 5">
    <name type="scientific">Cryptosporangium phraense</name>
    <dbReference type="NCBI Taxonomy" id="2593070"/>
    <lineage>
        <taxon>Bacteria</taxon>
        <taxon>Bacillati</taxon>
        <taxon>Actinomycetota</taxon>
        <taxon>Actinomycetes</taxon>
        <taxon>Cryptosporangiales</taxon>
        <taxon>Cryptosporangiaceae</taxon>
        <taxon>Cryptosporangium</taxon>
    </lineage>
</organism>
<keyword evidence="1" id="KW-0238">DNA-binding</keyword>
<proteinExistence type="predicted"/>